<evidence type="ECO:0000313" key="2">
    <source>
        <dbReference type="EMBL" id="JAD94103.1"/>
    </source>
</evidence>
<dbReference type="EMBL" id="GBRH01203792">
    <property type="protein sequence ID" value="JAD94103.1"/>
    <property type="molecule type" value="Transcribed_RNA"/>
</dbReference>
<name>A0A0A9E538_ARUDO</name>
<sequence length="57" mass="6423">MLIYIFTIIYLTFRKDTVVTFVADSCQADAEKAKAAGEDDDEPVPYRQDLADIPLPE</sequence>
<proteinExistence type="predicted"/>
<reference evidence="2" key="2">
    <citation type="journal article" date="2015" name="Data Brief">
        <title>Shoot transcriptome of the giant reed, Arundo donax.</title>
        <authorList>
            <person name="Barrero R.A."/>
            <person name="Guerrero F.D."/>
            <person name="Moolhuijzen P."/>
            <person name="Goolsby J.A."/>
            <person name="Tidwell J."/>
            <person name="Bellgard S.E."/>
            <person name="Bellgard M.I."/>
        </authorList>
    </citation>
    <scope>NUCLEOTIDE SEQUENCE</scope>
    <source>
        <tissue evidence="2">Shoot tissue taken approximately 20 cm above the soil surface</tissue>
    </source>
</reference>
<feature type="region of interest" description="Disordered" evidence="1">
    <location>
        <begin position="32"/>
        <end position="57"/>
    </location>
</feature>
<dbReference type="AlphaFoldDB" id="A0A0A9E538"/>
<organism evidence="2">
    <name type="scientific">Arundo donax</name>
    <name type="common">Giant reed</name>
    <name type="synonym">Donax arundinaceus</name>
    <dbReference type="NCBI Taxonomy" id="35708"/>
    <lineage>
        <taxon>Eukaryota</taxon>
        <taxon>Viridiplantae</taxon>
        <taxon>Streptophyta</taxon>
        <taxon>Embryophyta</taxon>
        <taxon>Tracheophyta</taxon>
        <taxon>Spermatophyta</taxon>
        <taxon>Magnoliopsida</taxon>
        <taxon>Liliopsida</taxon>
        <taxon>Poales</taxon>
        <taxon>Poaceae</taxon>
        <taxon>PACMAD clade</taxon>
        <taxon>Arundinoideae</taxon>
        <taxon>Arundineae</taxon>
        <taxon>Arundo</taxon>
    </lineage>
</organism>
<accession>A0A0A9E538</accession>
<protein>
    <submittedName>
        <fullName evidence="2">Uncharacterized protein</fullName>
    </submittedName>
</protein>
<reference evidence="2" key="1">
    <citation type="submission" date="2014-09" db="EMBL/GenBank/DDBJ databases">
        <authorList>
            <person name="Magalhaes I.L.F."/>
            <person name="Oliveira U."/>
            <person name="Santos F.R."/>
            <person name="Vidigal T.H.D.A."/>
            <person name="Brescovit A.D."/>
            <person name="Santos A.J."/>
        </authorList>
    </citation>
    <scope>NUCLEOTIDE SEQUENCE</scope>
    <source>
        <tissue evidence="2">Shoot tissue taken approximately 20 cm above the soil surface</tissue>
    </source>
</reference>
<evidence type="ECO:0000256" key="1">
    <source>
        <dbReference type="SAM" id="MobiDB-lite"/>
    </source>
</evidence>